<evidence type="ECO:0000313" key="1">
    <source>
        <dbReference type="EMBL" id="UUX49724.1"/>
    </source>
</evidence>
<protein>
    <submittedName>
        <fullName evidence="1">Uncharacterized protein</fullName>
    </submittedName>
</protein>
<dbReference type="RefSeq" id="WP_257768555.1">
    <property type="nucleotide sequence ID" value="NZ_CP102480.1"/>
</dbReference>
<dbReference type="AlphaFoldDB" id="A0A9J7ATS5"/>
<gene>
    <name evidence="1" type="ORF">NUH88_20285</name>
</gene>
<keyword evidence="2" id="KW-1185">Reference proteome</keyword>
<dbReference type="KEGG" id="naci:NUH88_20285"/>
<proteinExistence type="predicted"/>
<accession>A0A9J7ATS5</accession>
<dbReference type="Proteomes" id="UP001060336">
    <property type="component" value="Chromosome"/>
</dbReference>
<dbReference type="EMBL" id="CP102480">
    <property type="protein sequence ID" value="UUX49724.1"/>
    <property type="molecule type" value="Genomic_DNA"/>
</dbReference>
<organism evidence="1 2">
    <name type="scientific">Nisaea acidiphila</name>
    <dbReference type="NCBI Taxonomy" id="1862145"/>
    <lineage>
        <taxon>Bacteria</taxon>
        <taxon>Pseudomonadati</taxon>
        <taxon>Pseudomonadota</taxon>
        <taxon>Alphaproteobacteria</taxon>
        <taxon>Rhodospirillales</taxon>
        <taxon>Thalassobaculaceae</taxon>
        <taxon>Nisaea</taxon>
    </lineage>
</organism>
<reference evidence="1" key="1">
    <citation type="submission" date="2022-08" db="EMBL/GenBank/DDBJ databases">
        <title>Nisaea acidiphila sp. nov., isolated from a marine algal debris and emended description of the genus Nisaea Urios et al. 2008.</title>
        <authorList>
            <person name="Kwon K."/>
        </authorList>
    </citation>
    <scope>NUCLEOTIDE SEQUENCE</scope>
    <source>
        <strain evidence="1">MEBiC11861</strain>
    </source>
</reference>
<sequence length="170" mass="18856">MTALFWSAPVGAETDKPLTFLPDEIQGLWEIAEIDYGGISAVGPDEVGKFVGRRIRIGNADLDLFGYRCRIDRYEAELIDNEAGFFGERFLFSNDLATAGLRKAPDFYPERLMLELKCAEGDRPPVREEDAIFFCLGGGRLDGKGFDYFGGGVLVTSCDGAYYVLQRVSE</sequence>
<evidence type="ECO:0000313" key="2">
    <source>
        <dbReference type="Proteomes" id="UP001060336"/>
    </source>
</evidence>
<name>A0A9J7ATS5_9PROT</name>